<dbReference type="InterPro" id="IPR013766">
    <property type="entry name" value="Thioredoxin_domain"/>
</dbReference>
<evidence type="ECO:0000313" key="6">
    <source>
        <dbReference type="Proteomes" id="UP000186141"/>
    </source>
</evidence>
<protein>
    <submittedName>
        <fullName evidence="5">Protein-disulfide isomerase</fullName>
    </submittedName>
</protein>
<reference evidence="5 6" key="1">
    <citation type="submission" date="2017-01" db="EMBL/GenBank/DDBJ databases">
        <authorList>
            <person name="Mah S.A."/>
            <person name="Swanson W.J."/>
            <person name="Moy G.W."/>
            <person name="Vacquier V.D."/>
        </authorList>
    </citation>
    <scope>NUCLEOTIDE SEQUENCE [LARGE SCALE GENOMIC DNA]</scope>
    <source>
        <strain evidence="5 6">DSM 26375</strain>
    </source>
</reference>
<dbReference type="PANTHER" id="PTHR13887">
    <property type="entry name" value="GLUTATHIONE S-TRANSFERASE KAPPA"/>
    <property type="match status" value="1"/>
</dbReference>
<gene>
    <name evidence="5" type="ORF">SAMN05421774_102238</name>
</gene>
<dbReference type="Pfam" id="PF13462">
    <property type="entry name" value="Thioredoxin_4"/>
    <property type="match status" value="1"/>
</dbReference>
<name>A0A1N7LXT2_9RHOB</name>
<accession>A0A1N7LXT2</accession>
<proteinExistence type="inferred from homology"/>
<dbReference type="InterPro" id="IPR036249">
    <property type="entry name" value="Thioredoxin-like_sf"/>
</dbReference>
<comment type="function">
    <text evidence="1">May be required for disulfide bond formation in some proteins.</text>
</comment>
<dbReference type="Gene3D" id="3.40.30.10">
    <property type="entry name" value="Glutaredoxin"/>
    <property type="match status" value="1"/>
</dbReference>
<feature type="signal peptide" evidence="3">
    <location>
        <begin position="1"/>
        <end position="28"/>
    </location>
</feature>
<dbReference type="PROSITE" id="PS51352">
    <property type="entry name" value="THIOREDOXIN_2"/>
    <property type="match status" value="1"/>
</dbReference>
<evidence type="ECO:0000256" key="2">
    <source>
        <dbReference type="ARBA" id="ARBA00005791"/>
    </source>
</evidence>
<sequence length="209" mass="22352">MNRRTLLGAVALTALATAIPGLMRPALAETPATAPEVADLVIGNPDAKVTVVEYASYTCPHCATFHARVFKDLKANYIDTGKVRFIYREVYFDRYGLWAAMVARCGGEMRYFGIQDMLYAEQADWSGAGGAVDVVAALRKIGLKAGLTNEALDACMQDGAMAEAMVAKFQKDSAADGIDSTPSFVINGKKHGNMTYADLSKLLDGLLAG</sequence>
<dbReference type="RefSeq" id="WP_076530143.1">
    <property type="nucleotide sequence ID" value="NZ_BMEH01000002.1"/>
</dbReference>
<keyword evidence="5" id="KW-0413">Isomerase</keyword>
<evidence type="ECO:0000259" key="4">
    <source>
        <dbReference type="PROSITE" id="PS51352"/>
    </source>
</evidence>
<dbReference type="PROSITE" id="PS51318">
    <property type="entry name" value="TAT"/>
    <property type="match status" value="1"/>
</dbReference>
<evidence type="ECO:0000256" key="1">
    <source>
        <dbReference type="ARBA" id="ARBA00003565"/>
    </source>
</evidence>
<organism evidence="5 6">
    <name type="scientific">Gemmobacter megaterium</name>
    <dbReference type="NCBI Taxonomy" id="1086013"/>
    <lineage>
        <taxon>Bacteria</taxon>
        <taxon>Pseudomonadati</taxon>
        <taxon>Pseudomonadota</taxon>
        <taxon>Alphaproteobacteria</taxon>
        <taxon>Rhodobacterales</taxon>
        <taxon>Paracoccaceae</taxon>
        <taxon>Gemmobacter</taxon>
    </lineage>
</organism>
<keyword evidence="6" id="KW-1185">Reference proteome</keyword>
<dbReference type="EMBL" id="FTOT01000002">
    <property type="protein sequence ID" value="SIS78511.1"/>
    <property type="molecule type" value="Genomic_DNA"/>
</dbReference>
<dbReference type="InterPro" id="IPR006311">
    <property type="entry name" value="TAT_signal"/>
</dbReference>
<keyword evidence="3" id="KW-0732">Signal</keyword>
<dbReference type="Proteomes" id="UP000186141">
    <property type="component" value="Unassembled WGS sequence"/>
</dbReference>
<dbReference type="OrthoDB" id="8478320at2"/>
<dbReference type="InterPro" id="IPR012336">
    <property type="entry name" value="Thioredoxin-like_fold"/>
</dbReference>
<feature type="domain" description="Thioredoxin" evidence="4">
    <location>
        <begin position="18"/>
        <end position="208"/>
    </location>
</feature>
<comment type="similarity">
    <text evidence="2">Belongs to the thioredoxin family. DsbA subfamily.</text>
</comment>
<dbReference type="AlphaFoldDB" id="A0A1N7LXT2"/>
<evidence type="ECO:0000313" key="5">
    <source>
        <dbReference type="EMBL" id="SIS78511.1"/>
    </source>
</evidence>
<dbReference type="PANTHER" id="PTHR13887:SF56">
    <property type="entry name" value="THIOREDOXIN-LIKE REDUCTASE RV2466C"/>
    <property type="match status" value="1"/>
</dbReference>
<evidence type="ECO:0000256" key="3">
    <source>
        <dbReference type="SAM" id="SignalP"/>
    </source>
</evidence>
<dbReference type="STRING" id="1086013.SAMN05421774_102238"/>
<dbReference type="SUPFAM" id="SSF52833">
    <property type="entry name" value="Thioredoxin-like"/>
    <property type="match status" value="1"/>
</dbReference>
<dbReference type="GO" id="GO:0016853">
    <property type="term" value="F:isomerase activity"/>
    <property type="evidence" value="ECO:0007669"/>
    <property type="project" value="UniProtKB-KW"/>
</dbReference>
<feature type="chain" id="PRO_5012342685" evidence="3">
    <location>
        <begin position="29"/>
        <end position="209"/>
    </location>
</feature>